<evidence type="ECO:0000313" key="2">
    <source>
        <dbReference type="Proteomes" id="UP000726737"/>
    </source>
</evidence>
<proteinExistence type="predicted"/>
<name>A0A9P6QH14_9FUNG</name>
<accession>A0A9P6QH14</accession>
<keyword evidence="2" id="KW-1185">Reference proteome</keyword>
<dbReference type="Proteomes" id="UP000726737">
    <property type="component" value="Unassembled WGS sequence"/>
</dbReference>
<protein>
    <submittedName>
        <fullName evidence="1">Uncharacterized protein</fullName>
    </submittedName>
</protein>
<evidence type="ECO:0000313" key="1">
    <source>
        <dbReference type="EMBL" id="KAG0267720.1"/>
    </source>
</evidence>
<sequence>MRCDEVGLASVDARLASVAQSDVVMLARLLLCQYIIGILNGDDVLEQLESALQQLPHQNWISIDFLLDTPKELDVAYMSSDEDIVVQILRPSGVPEEENEDEVTVRSEYNVTQAETAMEQKTLF</sequence>
<dbReference type="EMBL" id="JAAAJA010000001">
    <property type="protein sequence ID" value="KAG0267720.1"/>
    <property type="molecule type" value="Genomic_DNA"/>
</dbReference>
<comment type="caution">
    <text evidence="1">The sequence shown here is derived from an EMBL/GenBank/DDBJ whole genome shotgun (WGS) entry which is preliminary data.</text>
</comment>
<dbReference type="AlphaFoldDB" id="A0A9P6QH14"/>
<organism evidence="1 2">
    <name type="scientific">Mortierella polycephala</name>
    <dbReference type="NCBI Taxonomy" id="41804"/>
    <lineage>
        <taxon>Eukaryota</taxon>
        <taxon>Fungi</taxon>
        <taxon>Fungi incertae sedis</taxon>
        <taxon>Mucoromycota</taxon>
        <taxon>Mortierellomycotina</taxon>
        <taxon>Mortierellomycetes</taxon>
        <taxon>Mortierellales</taxon>
        <taxon>Mortierellaceae</taxon>
        <taxon>Mortierella</taxon>
    </lineage>
</organism>
<gene>
    <name evidence="1" type="ORF">BG011_000032</name>
</gene>
<reference evidence="1" key="1">
    <citation type="journal article" date="2020" name="Fungal Divers.">
        <title>Resolving the Mortierellaceae phylogeny through synthesis of multi-gene phylogenetics and phylogenomics.</title>
        <authorList>
            <person name="Vandepol N."/>
            <person name="Liber J."/>
            <person name="Desiro A."/>
            <person name="Na H."/>
            <person name="Kennedy M."/>
            <person name="Barry K."/>
            <person name="Grigoriev I.V."/>
            <person name="Miller A.N."/>
            <person name="O'Donnell K."/>
            <person name="Stajich J.E."/>
            <person name="Bonito G."/>
        </authorList>
    </citation>
    <scope>NUCLEOTIDE SEQUENCE</scope>
    <source>
        <strain evidence="1">KOD948</strain>
    </source>
</reference>